<evidence type="ECO:0000256" key="3">
    <source>
        <dbReference type="ARBA" id="ARBA00023288"/>
    </source>
</evidence>
<dbReference type="HOGENOM" id="CLU_154049_0_0_1"/>
<evidence type="ECO:0000256" key="2">
    <source>
        <dbReference type="ARBA" id="ARBA00023139"/>
    </source>
</evidence>
<dbReference type="AlphaFoldDB" id="G8ZPJ0"/>
<evidence type="ECO:0000313" key="5">
    <source>
        <dbReference type="EMBL" id="CCE90534.1"/>
    </source>
</evidence>
<feature type="compositionally biased region" description="Low complexity" evidence="4">
    <location>
        <begin position="12"/>
        <end position="30"/>
    </location>
</feature>
<evidence type="ECO:0000256" key="1">
    <source>
        <dbReference type="ARBA" id="ARBA00022707"/>
    </source>
</evidence>
<keyword evidence="2" id="KW-0564">Palmitate</keyword>
<dbReference type="EMBL" id="HE616743">
    <property type="protein sequence ID" value="CCE90534.1"/>
    <property type="molecule type" value="Genomic_DNA"/>
</dbReference>
<sequence length="127" mass="14012">MGLCASKSDQQASAKPKTATTARTKVTTTKHATKHDTKPVNKAELKPLRTGGGQKINDDDENKSKLSPQEAARLAAEKRLEDNNAKSTRGALGKKLAEERSKSHKSHMMEQIDKRQLEKANDELVYD</sequence>
<keyword evidence="3" id="KW-0449">Lipoprotein</keyword>
<dbReference type="KEGG" id="tdl:TDEL_0B04050"/>
<dbReference type="InterPro" id="IPR031632">
    <property type="entry name" value="SVIP"/>
</dbReference>
<feature type="region of interest" description="Disordered" evidence="4">
    <location>
        <begin position="1"/>
        <end position="127"/>
    </location>
</feature>
<feature type="compositionally biased region" description="Basic and acidic residues" evidence="4">
    <location>
        <begin position="75"/>
        <end position="84"/>
    </location>
</feature>
<evidence type="ECO:0000313" key="6">
    <source>
        <dbReference type="Proteomes" id="UP000005627"/>
    </source>
</evidence>
<proteinExistence type="predicted"/>
<evidence type="ECO:0008006" key="7">
    <source>
        <dbReference type="Google" id="ProtNLM"/>
    </source>
</evidence>
<evidence type="ECO:0000256" key="4">
    <source>
        <dbReference type="SAM" id="MobiDB-lite"/>
    </source>
</evidence>
<reference evidence="5 6" key="1">
    <citation type="journal article" date="2011" name="Proc. Natl. Acad. Sci. U.S.A.">
        <title>Evolutionary erosion of yeast sex chromosomes by mating-type switching accidents.</title>
        <authorList>
            <person name="Gordon J.L."/>
            <person name="Armisen D."/>
            <person name="Proux-Wera E."/>
            <person name="Oheigeartaigh S.S."/>
            <person name="Byrne K.P."/>
            <person name="Wolfe K.H."/>
        </authorList>
    </citation>
    <scope>NUCLEOTIDE SEQUENCE [LARGE SCALE GENOMIC DNA]</scope>
    <source>
        <strain evidence="6">ATCC 10662 / CBS 1146 / NBRC 0425 / NCYC 2629 / NRRL Y-866</strain>
    </source>
</reference>
<feature type="compositionally biased region" description="Basic and acidic residues" evidence="4">
    <location>
        <begin position="95"/>
        <end position="127"/>
    </location>
</feature>
<keyword evidence="6" id="KW-1185">Reference proteome</keyword>
<dbReference type="eggNOG" id="ENOG502S7W1">
    <property type="taxonomic scope" value="Eukaryota"/>
</dbReference>
<dbReference type="RefSeq" id="XP_003679745.1">
    <property type="nucleotide sequence ID" value="XM_003679697.1"/>
</dbReference>
<dbReference type="GeneID" id="11504613"/>
<dbReference type="Pfam" id="PF15811">
    <property type="entry name" value="SVIP"/>
    <property type="match status" value="1"/>
</dbReference>
<gene>
    <name evidence="5" type="primary">TDEL0B04050</name>
    <name evidence="5" type="ORF">TDEL_0B04050</name>
</gene>
<accession>G8ZPJ0</accession>
<dbReference type="OrthoDB" id="4036141at2759"/>
<keyword evidence="1" id="KW-0519">Myristate</keyword>
<organism evidence="5 6">
    <name type="scientific">Torulaspora delbrueckii</name>
    <name type="common">Yeast</name>
    <name type="synonym">Candida colliculosa</name>
    <dbReference type="NCBI Taxonomy" id="4950"/>
    <lineage>
        <taxon>Eukaryota</taxon>
        <taxon>Fungi</taxon>
        <taxon>Dikarya</taxon>
        <taxon>Ascomycota</taxon>
        <taxon>Saccharomycotina</taxon>
        <taxon>Saccharomycetes</taxon>
        <taxon>Saccharomycetales</taxon>
        <taxon>Saccharomycetaceae</taxon>
        <taxon>Torulaspora</taxon>
    </lineage>
</organism>
<feature type="compositionally biased region" description="Basic and acidic residues" evidence="4">
    <location>
        <begin position="34"/>
        <end position="47"/>
    </location>
</feature>
<protein>
    <recommendedName>
        <fullName evidence="7">YGL108C-like protein</fullName>
    </recommendedName>
</protein>
<dbReference type="FunCoup" id="G8ZPJ0">
    <property type="interactions" value="45"/>
</dbReference>
<dbReference type="InParanoid" id="G8ZPJ0"/>
<name>G8ZPJ0_TORDE</name>
<dbReference type="Proteomes" id="UP000005627">
    <property type="component" value="Chromosome 2"/>
</dbReference>